<dbReference type="CDD" id="cd01185">
    <property type="entry name" value="INTN1_C_like"/>
    <property type="match status" value="1"/>
</dbReference>
<comment type="similarity">
    <text evidence="1">Belongs to the 'phage' integrase family.</text>
</comment>
<dbReference type="PROSITE" id="PS51898">
    <property type="entry name" value="TYR_RECOMBINASE"/>
    <property type="match status" value="1"/>
</dbReference>
<dbReference type="InterPro" id="IPR025269">
    <property type="entry name" value="SAM-like_dom"/>
</dbReference>
<organism evidence="5 6">
    <name type="scientific">Pedobacter helvus</name>
    <dbReference type="NCBI Taxonomy" id="2563444"/>
    <lineage>
        <taxon>Bacteria</taxon>
        <taxon>Pseudomonadati</taxon>
        <taxon>Bacteroidota</taxon>
        <taxon>Sphingobacteriia</taxon>
        <taxon>Sphingobacteriales</taxon>
        <taxon>Sphingobacteriaceae</taxon>
        <taxon>Pedobacter</taxon>
    </lineage>
</organism>
<dbReference type="Proteomes" id="UP001517367">
    <property type="component" value="Unassembled WGS sequence"/>
</dbReference>
<keyword evidence="3" id="KW-0233">DNA recombination</keyword>
<protein>
    <submittedName>
        <fullName evidence="5">Tyrosine-type recombinase/integrase</fullName>
    </submittedName>
</protein>
<gene>
    <name evidence="5" type="ORF">E5L68_014495</name>
</gene>
<evidence type="ECO:0000256" key="3">
    <source>
        <dbReference type="ARBA" id="ARBA00023172"/>
    </source>
</evidence>
<reference evidence="5 6" key="1">
    <citation type="submission" date="2024-12" db="EMBL/GenBank/DDBJ databases">
        <authorList>
            <person name="Hu S."/>
        </authorList>
    </citation>
    <scope>NUCLEOTIDE SEQUENCE [LARGE SCALE GENOMIC DNA]</scope>
    <source>
        <strain evidence="5 6">P-25</strain>
    </source>
</reference>
<dbReference type="RefSeq" id="WP_212751617.1">
    <property type="nucleotide sequence ID" value="NZ_SRMP02000028.1"/>
</dbReference>
<dbReference type="InterPro" id="IPR050090">
    <property type="entry name" value="Tyrosine_recombinase_XerCD"/>
</dbReference>
<dbReference type="InterPro" id="IPR011010">
    <property type="entry name" value="DNA_brk_join_enz"/>
</dbReference>
<name>A0ABW9JJM5_9SPHI</name>
<proteinExistence type="inferred from homology"/>
<dbReference type="PANTHER" id="PTHR30349">
    <property type="entry name" value="PHAGE INTEGRASE-RELATED"/>
    <property type="match status" value="1"/>
</dbReference>
<dbReference type="Pfam" id="PF13102">
    <property type="entry name" value="Phage_int_SAM_5"/>
    <property type="match status" value="1"/>
</dbReference>
<dbReference type="SUPFAM" id="SSF56349">
    <property type="entry name" value="DNA breaking-rejoining enzymes"/>
    <property type="match status" value="1"/>
</dbReference>
<dbReference type="EMBL" id="SRMP02000028">
    <property type="protein sequence ID" value="MFN0292607.1"/>
    <property type="molecule type" value="Genomic_DNA"/>
</dbReference>
<evidence type="ECO:0000313" key="6">
    <source>
        <dbReference type="Proteomes" id="UP001517367"/>
    </source>
</evidence>
<dbReference type="Gene3D" id="1.10.150.130">
    <property type="match status" value="1"/>
</dbReference>
<keyword evidence="2" id="KW-0238">DNA-binding</keyword>
<dbReference type="InterPro" id="IPR002104">
    <property type="entry name" value="Integrase_catalytic"/>
</dbReference>
<keyword evidence="6" id="KW-1185">Reference proteome</keyword>
<comment type="caution">
    <text evidence="5">The sequence shown here is derived from an EMBL/GenBank/DDBJ whole genome shotgun (WGS) entry which is preliminary data.</text>
</comment>
<dbReference type="Gene3D" id="1.10.443.10">
    <property type="entry name" value="Intergrase catalytic core"/>
    <property type="match status" value="1"/>
</dbReference>
<accession>A0ABW9JJM5</accession>
<evidence type="ECO:0000256" key="2">
    <source>
        <dbReference type="ARBA" id="ARBA00023125"/>
    </source>
</evidence>
<evidence type="ECO:0000256" key="1">
    <source>
        <dbReference type="ARBA" id="ARBA00008857"/>
    </source>
</evidence>
<dbReference type="InterPro" id="IPR013762">
    <property type="entry name" value="Integrase-like_cat_sf"/>
</dbReference>
<evidence type="ECO:0000313" key="5">
    <source>
        <dbReference type="EMBL" id="MFN0292607.1"/>
    </source>
</evidence>
<feature type="domain" description="Tyr recombinase" evidence="4">
    <location>
        <begin position="85"/>
        <end position="265"/>
    </location>
</feature>
<sequence>MQQLRKVYTFITTVFKKEDLLLSDIRPSFALNFLNYMTKEVSETLAEPTAMKQIKKIKQILYYAIDKEWLLQSPIQRFKCKGDDTEVEPLEVPDVIKIYRKKGLVKRLEEVRDAFIFQCFTGFAYQDIYHLTPEHIVEVGLNRERWLIKKRGKTKVSEMVPILPIVEELIAKYKEHPKCVVKNRLMPIDSNGRYNGYLKEIQNICGIVREDIIFDTHLARHTFADMMLNSGVPLEDVSKMLGHKSIRTTQRYCRVKKHRISKNMQVVKYSLFTKSGKLRKTLVA</sequence>
<dbReference type="Pfam" id="PF00589">
    <property type="entry name" value="Phage_integrase"/>
    <property type="match status" value="1"/>
</dbReference>
<dbReference type="PANTHER" id="PTHR30349:SF64">
    <property type="entry name" value="PROPHAGE INTEGRASE INTD-RELATED"/>
    <property type="match status" value="1"/>
</dbReference>
<evidence type="ECO:0000259" key="4">
    <source>
        <dbReference type="PROSITE" id="PS51898"/>
    </source>
</evidence>
<dbReference type="InterPro" id="IPR010998">
    <property type="entry name" value="Integrase_recombinase_N"/>
</dbReference>